<evidence type="ECO:0000259" key="11">
    <source>
        <dbReference type="Pfam" id="PF00814"/>
    </source>
</evidence>
<evidence type="ECO:0000256" key="6">
    <source>
        <dbReference type="ARBA" id="ARBA00023242"/>
    </source>
</evidence>
<dbReference type="EC" id="2.3.1.234" evidence="1"/>
<comment type="catalytic activity">
    <reaction evidence="9 10">
        <text>L-threonylcarbamoyladenylate + adenosine(37) in tRNA = N(6)-L-threonylcarbamoyladenosine(37) in tRNA + AMP + H(+)</text>
        <dbReference type="Rhea" id="RHEA:37059"/>
        <dbReference type="Rhea" id="RHEA-COMP:10162"/>
        <dbReference type="Rhea" id="RHEA-COMP:10163"/>
        <dbReference type="ChEBI" id="CHEBI:15378"/>
        <dbReference type="ChEBI" id="CHEBI:73682"/>
        <dbReference type="ChEBI" id="CHEBI:74411"/>
        <dbReference type="ChEBI" id="CHEBI:74418"/>
        <dbReference type="ChEBI" id="CHEBI:456215"/>
        <dbReference type="EC" id="2.3.1.234"/>
    </reaction>
</comment>
<dbReference type="Pfam" id="PF00814">
    <property type="entry name" value="TsaD"/>
    <property type="match status" value="1"/>
</dbReference>
<feature type="binding site" evidence="10">
    <location>
        <position position="181"/>
    </location>
    <ligand>
        <name>substrate</name>
    </ligand>
</feature>
<feature type="binding site" evidence="10">
    <location>
        <begin position="130"/>
        <end position="134"/>
    </location>
    <ligand>
        <name>substrate</name>
    </ligand>
</feature>
<keyword evidence="3 10" id="KW-0808">Transferase</keyword>
<dbReference type="GO" id="GO:0061711">
    <property type="term" value="F:tRNA N(6)-L-threonylcarbamoyladenine synthase activity"/>
    <property type="evidence" value="ECO:0007669"/>
    <property type="project" value="UniProtKB-EC"/>
</dbReference>
<evidence type="ECO:0000313" key="12">
    <source>
        <dbReference type="EMBL" id="NOV43944.1"/>
    </source>
</evidence>
<feature type="binding site" evidence="10">
    <location>
        <position position="298"/>
    </location>
    <ligand>
        <name>a divalent metal cation</name>
        <dbReference type="ChEBI" id="CHEBI:60240"/>
    </ligand>
</feature>
<keyword evidence="4 10" id="KW-0819">tRNA processing</keyword>
<dbReference type="EMBL" id="GIIL01000218">
    <property type="protein sequence ID" value="NOV43944.1"/>
    <property type="molecule type" value="Transcribed_RNA"/>
</dbReference>
<dbReference type="InterPro" id="IPR017861">
    <property type="entry name" value="KAE1/TsaD"/>
</dbReference>
<dbReference type="FunFam" id="3.30.420.40:FF:000141">
    <property type="entry name" value="Probable tRNA N6-adenosine threonylcarbamoyltransferase"/>
    <property type="match status" value="1"/>
</dbReference>
<dbReference type="FunFam" id="3.30.420.40:FF:000295">
    <property type="entry name" value="Probable tRNA N6-adenosine threonylcarbamoyltransferase"/>
    <property type="match status" value="1"/>
</dbReference>
<name>A0A6M2DDN9_XENCH</name>
<evidence type="ECO:0000256" key="2">
    <source>
        <dbReference type="ARBA" id="ARBA00022490"/>
    </source>
</evidence>
<dbReference type="AlphaFoldDB" id="A0A6M2DDN9"/>
<feature type="binding site" evidence="10">
    <location>
        <position position="113"/>
    </location>
    <ligand>
        <name>a divalent metal cation</name>
        <dbReference type="ChEBI" id="CHEBI:60240"/>
    </ligand>
</feature>
<dbReference type="InterPro" id="IPR017860">
    <property type="entry name" value="Peptidase_M22_CS"/>
</dbReference>
<dbReference type="GO" id="GO:0005737">
    <property type="term" value="C:cytoplasm"/>
    <property type="evidence" value="ECO:0007669"/>
    <property type="project" value="UniProtKB-SubCell"/>
</dbReference>
<comment type="cofactor">
    <cofactor evidence="10">
        <name>a divalent metal cation</name>
        <dbReference type="ChEBI" id="CHEBI:60240"/>
    </cofactor>
    <text evidence="10">Binds 1 divalent metal cation per subunit.</text>
</comment>
<dbReference type="PANTHER" id="PTHR11735:SF14">
    <property type="entry name" value="TRNA N6-ADENOSINE THREONYLCARBAMOYLTRANSFERASE"/>
    <property type="match status" value="1"/>
</dbReference>
<dbReference type="NCBIfam" id="TIGR00329">
    <property type="entry name" value="gcp_kae1"/>
    <property type="match status" value="1"/>
</dbReference>
<sequence>MVIAIGLEGSANKLGIGIIKDGIVLSNCRKTYITPPGEGFLPRETAQHHRSNIINLIKESLQKSGVKPNEIDVVCYTKGPGMAPPLVSVAIVARTLAQIWNKPILGVNHCIGHIEMGRLITNAKNPTVLYVSGGNTQIIAYSSKRYRIFGETIDIAVGNCLDRFARVLKLSNDPSPGYNIEQLAKEGKKFLPLPYVVKGMDVSFSGILSYIEEKSLELLSETSVENKWTKADLCYSLQETIFAMLVETTERAMAHCGSNEVLIVGGVGCNERLQEMMNAMCKERDAKLFATDERFCIDNGIMIAHAGSEMYQSGTKFPWQNATVTQRFRTDEVEVSWRDD</sequence>
<dbReference type="InterPro" id="IPR034680">
    <property type="entry name" value="Kae1_archaea_euk"/>
</dbReference>
<keyword evidence="5 10" id="KW-0479">Metal-binding</keyword>
<dbReference type="SUPFAM" id="SSF53067">
    <property type="entry name" value="Actin-like ATPase domain"/>
    <property type="match status" value="1"/>
</dbReference>
<proteinExistence type="inferred from homology"/>
<dbReference type="InterPro" id="IPR043129">
    <property type="entry name" value="ATPase_NBD"/>
</dbReference>
<feature type="domain" description="Gcp-like" evidence="11">
    <location>
        <begin position="29"/>
        <end position="304"/>
    </location>
</feature>
<dbReference type="GO" id="GO:0005634">
    <property type="term" value="C:nucleus"/>
    <property type="evidence" value="ECO:0007669"/>
    <property type="project" value="UniProtKB-SubCell"/>
</dbReference>
<feature type="binding site" evidence="10">
    <location>
        <position position="270"/>
    </location>
    <ligand>
        <name>substrate</name>
    </ligand>
</feature>
<dbReference type="GO" id="GO:0002949">
    <property type="term" value="P:tRNA threonylcarbamoyladenosine modification"/>
    <property type="evidence" value="ECO:0007669"/>
    <property type="project" value="UniProtKB-UniRule"/>
</dbReference>
<dbReference type="PRINTS" id="PR00789">
    <property type="entry name" value="OSIALOPTASE"/>
</dbReference>
<dbReference type="GO" id="GO:0046872">
    <property type="term" value="F:metal ion binding"/>
    <property type="evidence" value="ECO:0007669"/>
    <property type="project" value="UniProtKB-KW"/>
</dbReference>
<dbReference type="Gene3D" id="3.30.420.40">
    <property type="match status" value="2"/>
</dbReference>
<evidence type="ECO:0000256" key="1">
    <source>
        <dbReference type="ARBA" id="ARBA00012156"/>
    </source>
</evidence>
<organism evidence="12">
    <name type="scientific">Xenopsylla cheopis</name>
    <name type="common">Oriental rat flea</name>
    <name type="synonym">Pulex cheopis</name>
    <dbReference type="NCBI Taxonomy" id="163159"/>
    <lineage>
        <taxon>Eukaryota</taxon>
        <taxon>Metazoa</taxon>
        <taxon>Ecdysozoa</taxon>
        <taxon>Arthropoda</taxon>
        <taxon>Hexapoda</taxon>
        <taxon>Insecta</taxon>
        <taxon>Pterygota</taxon>
        <taxon>Neoptera</taxon>
        <taxon>Endopterygota</taxon>
        <taxon>Siphonaptera</taxon>
        <taxon>Pulicidae</taxon>
        <taxon>Xenopsyllinae</taxon>
        <taxon>Xenopsylla</taxon>
    </lineage>
</organism>
<keyword evidence="6 10" id="KW-0539">Nucleus</keyword>
<keyword evidence="7 10" id="KW-0012">Acyltransferase</keyword>
<feature type="binding site" evidence="10">
    <location>
        <position position="162"/>
    </location>
    <ligand>
        <name>substrate</name>
    </ligand>
</feature>
<dbReference type="PANTHER" id="PTHR11735">
    <property type="entry name" value="TRNA N6-ADENOSINE THREONYLCARBAMOYLTRANSFERASE"/>
    <property type="match status" value="1"/>
</dbReference>
<feature type="binding site" evidence="10">
    <location>
        <position position="109"/>
    </location>
    <ligand>
        <name>a divalent metal cation</name>
        <dbReference type="ChEBI" id="CHEBI:60240"/>
    </ligand>
</feature>
<evidence type="ECO:0000256" key="7">
    <source>
        <dbReference type="ARBA" id="ARBA00023315"/>
    </source>
</evidence>
<dbReference type="PROSITE" id="PS01016">
    <property type="entry name" value="GLYCOPROTEASE"/>
    <property type="match status" value="1"/>
</dbReference>
<comment type="subcellular location">
    <subcellularLocation>
        <location evidence="10">Cytoplasm</location>
    </subcellularLocation>
    <subcellularLocation>
        <location evidence="10">Nucleus</location>
    </subcellularLocation>
</comment>
<evidence type="ECO:0000256" key="3">
    <source>
        <dbReference type="ARBA" id="ARBA00022679"/>
    </source>
</evidence>
<dbReference type="HAMAP" id="MF_01446">
    <property type="entry name" value="Kae1"/>
    <property type="match status" value="1"/>
</dbReference>
<comment type="similarity">
    <text evidence="10">Belongs to the KAE1 / TsaD family.</text>
</comment>
<evidence type="ECO:0000256" key="10">
    <source>
        <dbReference type="HAMAP-Rule" id="MF_03180"/>
    </source>
</evidence>
<keyword evidence="2 10" id="KW-0963">Cytoplasm</keyword>
<accession>A0A6M2DDN9</accession>
<evidence type="ECO:0000256" key="4">
    <source>
        <dbReference type="ARBA" id="ARBA00022694"/>
    </source>
</evidence>
<dbReference type="CDD" id="cd24132">
    <property type="entry name" value="ASKHA_NBD_OSGEP_like_euk"/>
    <property type="match status" value="1"/>
</dbReference>
<feature type="binding site" evidence="10">
    <location>
        <position position="177"/>
    </location>
    <ligand>
        <name>substrate</name>
    </ligand>
</feature>
<evidence type="ECO:0000256" key="5">
    <source>
        <dbReference type="ARBA" id="ARBA00022723"/>
    </source>
</evidence>
<dbReference type="NCBIfam" id="TIGR03722">
    <property type="entry name" value="arch_KAE1"/>
    <property type="match status" value="1"/>
</dbReference>
<protein>
    <recommendedName>
        <fullName evidence="1">N(6)-L-threonylcarbamoyladenine synthase</fullName>
        <ecNumber evidence="1">2.3.1.234</ecNumber>
    </recommendedName>
    <alternativeName>
        <fullName evidence="8">N6-L-threonylcarbamoyladenine synthase</fullName>
    </alternativeName>
</protein>
<feature type="binding site" evidence="10">
    <location>
        <position position="130"/>
    </location>
    <ligand>
        <name>a divalent metal cation</name>
        <dbReference type="ChEBI" id="CHEBI:60240"/>
    </ligand>
</feature>
<evidence type="ECO:0000256" key="8">
    <source>
        <dbReference type="ARBA" id="ARBA00030439"/>
    </source>
</evidence>
<reference evidence="12" key="1">
    <citation type="submission" date="2020-03" db="EMBL/GenBank/DDBJ databases">
        <title>Transcriptomic Profiling of the Digestive Tract of the Rat Flea, Xenopsylla cheopis, Following Blood Feeding and Infection with Yersinia pestis.</title>
        <authorList>
            <person name="Bland D.M."/>
            <person name="Martens C.A."/>
            <person name="Virtaneva K."/>
            <person name="Kanakabandi K."/>
            <person name="Long D."/>
            <person name="Rosenke R."/>
            <person name="Saturday G.A."/>
            <person name="Hoyt F.H."/>
            <person name="Bruno D.P."/>
            <person name="Ribeiro J.M.C."/>
            <person name="Hinnebusch J."/>
        </authorList>
    </citation>
    <scope>NUCLEOTIDE SEQUENCE</scope>
</reference>
<dbReference type="GO" id="GO:0000408">
    <property type="term" value="C:EKC/KEOPS complex"/>
    <property type="evidence" value="ECO:0007669"/>
    <property type="project" value="InterPro"/>
</dbReference>
<evidence type="ECO:0000256" key="9">
    <source>
        <dbReference type="ARBA" id="ARBA00048117"/>
    </source>
</evidence>
<dbReference type="InterPro" id="IPR000905">
    <property type="entry name" value="Gcp-like_dom"/>
</dbReference>